<dbReference type="Gene3D" id="3.60.15.10">
    <property type="entry name" value="Ribonuclease Z/Hydroxyacylglutathione hydrolase-like"/>
    <property type="match status" value="1"/>
</dbReference>
<dbReference type="GO" id="GO:0070290">
    <property type="term" value="F:N-acylphosphatidylethanolamine-specific phospholipase D activity"/>
    <property type="evidence" value="ECO:0007669"/>
    <property type="project" value="InterPro"/>
</dbReference>
<proteinExistence type="predicted"/>
<dbReference type="PANTHER" id="PTHR15032:SF4">
    <property type="entry name" value="N-ACYL-PHOSPHATIDYLETHANOLAMINE-HYDROLYZING PHOSPHOLIPASE D"/>
    <property type="match status" value="1"/>
</dbReference>
<evidence type="ECO:0000313" key="3">
    <source>
        <dbReference type="Proteomes" id="UP000192393"/>
    </source>
</evidence>
<evidence type="ECO:0000259" key="1">
    <source>
        <dbReference type="Pfam" id="PF12706"/>
    </source>
</evidence>
<dbReference type="Proteomes" id="UP000192393">
    <property type="component" value="Unassembled WGS sequence"/>
</dbReference>
<protein>
    <submittedName>
        <fullName evidence="2">L-ascorbate metabolism protein UlaG, beta-lactamase superfamily</fullName>
    </submittedName>
</protein>
<sequence>MFITIIVLVLAIVAGVYFYMQQPQFGKAPSGERLERIKKSKNYKDGAFQNLNLTPSLAEGYTMSGVLWDFLFTKYPNTSPLDSIPSVKVDWNNLKPEDNILIWFGHSSYFIQLEGKKYLIDPVFSGNASPISGTTKAFPGSDICLTDDIPEIDYLLITHDHYDHLDYSTVKAIIPKVKKVVTGLGVGSHLEYWGYKPEIITELDWNESVNLYDSTTIYTVPARHFSGRTLKRNNTLWLSFILETRNIKLFLGGDSGYDTHFKEIGEKHGPFDLVLLEDGQYDVKWKYIHLLPEEVVKAAKDLNAKRLMPVHNSKFKLGNHPWNEPMVRVTAEAQKKNMPLLTPMIGEPIHLNDSIYSYKEWWGGLK</sequence>
<dbReference type="GO" id="GO:0005737">
    <property type="term" value="C:cytoplasm"/>
    <property type="evidence" value="ECO:0007669"/>
    <property type="project" value="TreeGrafter"/>
</dbReference>
<keyword evidence="3" id="KW-1185">Reference proteome</keyword>
<dbReference type="EMBL" id="FWXS01000007">
    <property type="protein sequence ID" value="SMC76735.1"/>
    <property type="molecule type" value="Genomic_DNA"/>
</dbReference>
<dbReference type="InterPro" id="IPR036866">
    <property type="entry name" value="RibonucZ/Hydroxyglut_hydro"/>
</dbReference>
<dbReference type="InterPro" id="IPR024884">
    <property type="entry name" value="NAPE-PLD"/>
</dbReference>
<dbReference type="InterPro" id="IPR001279">
    <property type="entry name" value="Metallo-B-lactamas"/>
</dbReference>
<dbReference type="Pfam" id="PF12706">
    <property type="entry name" value="Lactamase_B_2"/>
    <property type="match status" value="1"/>
</dbReference>
<dbReference type="SUPFAM" id="SSF56281">
    <property type="entry name" value="Metallo-hydrolase/oxidoreductase"/>
    <property type="match status" value="1"/>
</dbReference>
<dbReference type="STRING" id="1434700.SAMN06296427_107167"/>
<dbReference type="GO" id="GO:0008270">
    <property type="term" value="F:zinc ion binding"/>
    <property type="evidence" value="ECO:0007669"/>
    <property type="project" value="InterPro"/>
</dbReference>
<reference evidence="2 3" key="1">
    <citation type="submission" date="2017-04" db="EMBL/GenBank/DDBJ databases">
        <authorList>
            <person name="Afonso C.L."/>
            <person name="Miller P.J."/>
            <person name="Scott M.A."/>
            <person name="Spackman E."/>
            <person name="Goraichik I."/>
            <person name="Dimitrov K.M."/>
            <person name="Suarez D.L."/>
            <person name="Swayne D.E."/>
        </authorList>
    </citation>
    <scope>NUCLEOTIDE SEQUENCE [LARGE SCALE GENOMIC DNA]</scope>
    <source>
        <strain evidence="2 3">CGMCC 1.12708</strain>
    </source>
</reference>
<gene>
    <name evidence="2" type="ORF">SAMN06296427_107167</name>
</gene>
<accession>A0A1W2BUQ4</accession>
<dbReference type="PIRSF" id="PIRSF038896">
    <property type="entry name" value="NAPE-PLD"/>
    <property type="match status" value="1"/>
</dbReference>
<organism evidence="2 3">
    <name type="scientific">Moheibacter sediminis</name>
    <dbReference type="NCBI Taxonomy" id="1434700"/>
    <lineage>
        <taxon>Bacteria</taxon>
        <taxon>Pseudomonadati</taxon>
        <taxon>Bacteroidota</taxon>
        <taxon>Flavobacteriia</taxon>
        <taxon>Flavobacteriales</taxon>
        <taxon>Weeksellaceae</taxon>
        <taxon>Moheibacter</taxon>
    </lineage>
</organism>
<dbReference type="PANTHER" id="PTHR15032">
    <property type="entry name" value="N-ACYL-PHOSPHATIDYLETHANOLAMINE-HYDROLYZING PHOSPHOLIPASE D"/>
    <property type="match status" value="1"/>
</dbReference>
<feature type="domain" description="Metallo-beta-lactamase" evidence="1">
    <location>
        <begin position="118"/>
        <end position="311"/>
    </location>
</feature>
<evidence type="ECO:0000313" key="2">
    <source>
        <dbReference type="EMBL" id="SMC76735.1"/>
    </source>
</evidence>
<dbReference type="AlphaFoldDB" id="A0A1W2BUQ4"/>
<name>A0A1W2BUQ4_9FLAO</name>